<evidence type="ECO:0000256" key="8">
    <source>
        <dbReference type="ARBA" id="ARBA00023136"/>
    </source>
</evidence>
<evidence type="ECO:0000256" key="9">
    <source>
        <dbReference type="ARBA" id="ARBA00023237"/>
    </source>
</evidence>
<keyword evidence="5 10" id="KW-0812">Transmembrane</keyword>
<evidence type="ECO:0000256" key="1">
    <source>
        <dbReference type="ARBA" id="ARBA00004571"/>
    </source>
</evidence>
<dbReference type="InterPro" id="IPR039426">
    <property type="entry name" value="TonB-dep_rcpt-like"/>
</dbReference>
<evidence type="ECO:0000256" key="4">
    <source>
        <dbReference type="ARBA" id="ARBA00022496"/>
    </source>
</evidence>
<keyword evidence="14" id="KW-1185">Reference proteome</keyword>
<dbReference type="InterPro" id="IPR023997">
    <property type="entry name" value="TonB-dep_OMP_SusC/RagA_CS"/>
</dbReference>
<name>A0A2A4G727_9FLAO</name>
<dbReference type="Gene3D" id="2.60.40.1120">
    <property type="entry name" value="Carboxypeptidase-like, regulatory domain"/>
    <property type="match status" value="1"/>
</dbReference>
<evidence type="ECO:0000259" key="12">
    <source>
        <dbReference type="SMART" id="SM00965"/>
    </source>
</evidence>
<accession>A0A2A4G727</accession>
<dbReference type="SUPFAM" id="SSF49464">
    <property type="entry name" value="Carboxypeptidase regulatory domain-like"/>
    <property type="match status" value="1"/>
</dbReference>
<dbReference type="InterPro" id="IPR008969">
    <property type="entry name" value="CarboxyPept-like_regulatory"/>
</dbReference>
<organism evidence="13 14">
    <name type="scientific">Sediminicola luteus</name>
    <dbReference type="NCBI Taxonomy" id="319238"/>
    <lineage>
        <taxon>Bacteria</taxon>
        <taxon>Pseudomonadati</taxon>
        <taxon>Bacteroidota</taxon>
        <taxon>Flavobacteriia</taxon>
        <taxon>Flavobacteriales</taxon>
        <taxon>Flavobacteriaceae</taxon>
        <taxon>Sediminicola</taxon>
    </lineage>
</organism>
<evidence type="ECO:0000256" key="6">
    <source>
        <dbReference type="ARBA" id="ARBA00023004"/>
    </source>
</evidence>
<evidence type="ECO:0000256" key="11">
    <source>
        <dbReference type="RuleBase" id="RU003357"/>
    </source>
</evidence>
<dbReference type="Pfam" id="PF07715">
    <property type="entry name" value="Plug"/>
    <property type="match status" value="1"/>
</dbReference>
<dbReference type="RefSeq" id="WP_097440578.1">
    <property type="nucleotide sequence ID" value="NZ_KZ300476.1"/>
</dbReference>
<dbReference type="Gene3D" id="2.40.170.20">
    <property type="entry name" value="TonB-dependent receptor, beta-barrel domain"/>
    <property type="match status" value="1"/>
</dbReference>
<evidence type="ECO:0000256" key="2">
    <source>
        <dbReference type="ARBA" id="ARBA00022448"/>
    </source>
</evidence>
<dbReference type="InterPro" id="IPR036942">
    <property type="entry name" value="Beta-barrel_TonB_sf"/>
</dbReference>
<evidence type="ECO:0000256" key="5">
    <source>
        <dbReference type="ARBA" id="ARBA00022692"/>
    </source>
</evidence>
<dbReference type="InterPro" id="IPR023996">
    <property type="entry name" value="TonB-dep_OMP_SusC/RagA"/>
</dbReference>
<dbReference type="InterPro" id="IPR000531">
    <property type="entry name" value="Beta-barrel_TonB"/>
</dbReference>
<keyword evidence="3 10" id="KW-1134">Transmembrane beta strand</keyword>
<keyword evidence="6" id="KW-0408">Iron</keyword>
<dbReference type="GO" id="GO:0009279">
    <property type="term" value="C:cell outer membrane"/>
    <property type="evidence" value="ECO:0007669"/>
    <property type="project" value="UniProtKB-SubCell"/>
</dbReference>
<dbReference type="Pfam" id="PF07660">
    <property type="entry name" value="STN"/>
    <property type="match status" value="1"/>
</dbReference>
<comment type="similarity">
    <text evidence="10 11">Belongs to the TonB-dependent receptor family.</text>
</comment>
<evidence type="ECO:0000256" key="3">
    <source>
        <dbReference type="ARBA" id="ARBA00022452"/>
    </source>
</evidence>
<dbReference type="NCBIfam" id="TIGR04056">
    <property type="entry name" value="OMP_RagA_SusC"/>
    <property type="match status" value="1"/>
</dbReference>
<dbReference type="SUPFAM" id="SSF56935">
    <property type="entry name" value="Porins"/>
    <property type="match status" value="1"/>
</dbReference>
<reference evidence="13 14" key="1">
    <citation type="submission" date="2017-04" db="EMBL/GenBank/DDBJ databases">
        <title>A new member of the family Flavobacteriaceae isolated from ascidians.</title>
        <authorList>
            <person name="Chen L."/>
        </authorList>
    </citation>
    <scope>NUCLEOTIDE SEQUENCE [LARGE SCALE GENOMIC DNA]</scope>
    <source>
        <strain evidence="13 14">HQA918</strain>
    </source>
</reference>
<dbReference type="PROSITE" id="PS52016">
    <property type="entry name" value="TONB_DEPENDENT_REC_3"/>
    <property type="match status" value="1"/>
</dbReference>
<proteinExistence type="inferred from homology"/>
<dbReference type="OrthoDB" id="9768177at2"/>
<keyword evidence="7 11" id="KW-0798">TonB box</keyword>
<dbReference type="InterPro" id="IPR037066">
    <property type="entry name" value="Plug_dom_sf"/>
</dbReference>
<comment type="subcellular location">
    <subcellularLocation>
        <location evidence="1 10">Cell outer membrane</location>
        <topology evidence="1 10">Multi-pass membrane protein</topology>
    </subcellularLocation>
</comment>
<keyword evidence="2 10" id="KW-0813">Transport</keyword>
<keyword evidence="4" id="KW-0410">Iron transport</keyword>
<evidence type="ECO:0000256" key="10">
    <source>
        <dbReference type="PROSITE-ProRule" id="PRU01360"/>
    </source>
</evidence>
<dbReference type="InterPro" id="IPR012910">
    <property type="entry name" value="Plug_dom"/>
</dbReference>
<dbReference type="GO" id="GO:0006826">
    <property type="term" value="P:iron ion transport"/>
    <property type="evidence" value="ECO:0007669"/>
    <property type="project" value="UniProtKB-KW"/>
</dbReference>
<dbReference type="Pfam" id="PF13715">
    <property type="entry name" value="CarbopepD_reg_2"/>
    <property type="match status" value="1"/>
</dbReference>
<keyword evidence="8 10" id="KW-0472">Membrane</keyword>
<gene>
    <name evidence="13" type="ORF">B7P33_09225</name>
</gene>
<dbReference type="Proteomes" id="UP000219559">
    <property type="component" value="Unassembled WGS sequence"/>
</dbReference>
<dbReference type="AlphaFoldDB" id="A0A2A4G727"/>
<feature type="domain" description="Secretin/TonB short N-terminal" evidence="12">
    <location>
        <begin position="69"/>
        <end position="119"/>
    </location>
</feature>
<keyword evidence="9 10" id="KW-0998">Cell outer membrane</keyword>
<comment type="caution">
    <text evidence="13">The sequence shown here is derived from an EMBL/GenBank/DDBJ whole genome shotgun (WGS) entry which is preliminary data.</text>
</comment>
<dbReference type="Gene3D" id="2.170.130.10">
    <property type="entry name" value="TonB-dependent receptor, plug domain"/>
    <property type="match status" value="1"/>
</dbReference>
<sequence>MKKSNSLGVPSGSVSLVFSLKMKLTAILLLVSLLQIHANTYSQDTKVSLDLKEVPIETVFKNMETQTGFKFLYNHDKVNTDRTVSVVAKDEAIAQVLERIFNGTDVYFKFKRNLIILKKGKVKKAPLPQLAQETINANGTVLDENGLPMAGASVVEQGSSNGTSTDFDGKFSLQVTRGATLTVSYIGYTPKTVTASNESPLSIQLQVDASNLEEVVLVGYGSQRAKDVTGAVKVLDDSEFNQGVVNSPGQLLQGKVSGVNITSGTGEPGSAIDINIRGVNSIGSGSNPLFVIDGVPVEGASAGVNGLGGIGTTRAKSPLNFLNPADIANITILKDASATAIYGTRGANGVVLIETKKGKSGKGSFSYDTYLGVSSVARKIDVLDAEAYKRETARLAPIVGRDPASYIDPANANTDWQDEIYRTAITQNHSISFSGGGEVSRFSASMSYLEQEGLIKNTGQDKFTGRLNAETRLLDDRLKLRGSIAIASIEDESQATGGGASANGNLLTSTLRANPTAAPYDSEGNLNAKAGSPDNPVSYFELYRDRAESKTLLANTNATYTILEGLEYKLNLAYENSDVDRVVRLYPNSDIGGDIDEGGVNSNSSEISSFLVENYLSYQRIINAFDLNLLLGHSYQEFNNKGTFIGRSGFNTREIDPIFNIGIAERTDFVGSFTNERKLQSFFGRVNLGYKDKYLLTASLRADGSSVFGENNRYGYFPSAALGWRISEEEFMANNGVFSNLKLRLGWGQTGNQAVPVKVTQGSFTSSEGNGYAFEGTTVVNGITVARTPNPDLKWEVTTQSNIGLDWAILDGRINGTFDYFNKTTTDLFLEVAAPAPTVVSTIFVNADTEIVNQGIEFAVSANLVQSEDFSLDVSANASFIDNEVKNLDTDILVGGISAPGASGETSSIYRSGYPAASFYMKRFEGFDADGFEILSEENEIVGDPLPEAIYGFDISAMYKQFDLGLNFNGVSGVDIFNNTARAYSNASSLAQNGNNIFTHYLDAAENPTRAVVTSSRYIESGDFFRLNNATLGYRFNTDNLNWLSGLRMYVTGQNLFVITDYSGYDPEVNTAGNNVYGVDYAAYPKARTFLLGLNVSF</sequence>
<protein>
    <recommendedName>
        <fullName evidence="12">Secretin/TonB short N-terminal domain-containing protein</fullName>
    </recommendedName>
</protein>
<keyword evidence="4" id="KW-0406">Ion transport</keyword>
<dbReference type="InterPro" id="IPR011662">
    <property type="entry name" value="Secretin/TonB_short_N"/>
</dbReference>
<evidence type="ECO:0000313" key="14">
    <source>
        <dbReference type="Proteomes" id="UP000219559"/>
    </source>
</evidence>
<evidence type="ECO:0000256" key="7">
    <source>
        <dbReference type="ARBA" id="ARBA00023077"/>
    </source>
</evidence>
<evidence type="ECO:0000313" key="13">
    <source>
        <dbReference type="EMBL" id="PCE64457.1"/>
    </source>
</evidence>
<dbReference type="Pfam" id="PF00593">
    <property type="entry name" value="TonB_dep_Rec_b-barrel"/>
    <property type="match status" value="1"/>
</dbReference>
<dbReference type="EMBL" id="NBWU01000003">
    <property type="protein sequence ID" value="PCE64457.1"/>
    <property type="molecule type" value="Genomic_DNA"/>
</dbReference>
<dbReference type="NCBIfam" id="TIGR04057">
    <property type="entry name" value="SusC_RagA_signa"/>
    <property type="match status" value="1"/>
</dbReference>
<dbReference type="SMART" id="SM00965">
    <property type="entry name" value="STN"/>
    <property type="match status" value="1"/>
</dbReference>